<feature type="domain" description="Bacteriophage tail tape measure C-terminal" evidence="4">
    <location>
        <begin position="657"/>
        <end position="731"/>
    </location>
</feature>
<dbReference type="STRING" id="349215.A11S_2141"/>
<evidence type="ECO:0000313" key="6">
    <source>
        <dbReference type="EMBL" id="AGH98939.1"/>
    </source>
</evidence>
<feature type="transmembrane region" description="Helical" evidence="3">
    <location>
        <begin position="282"/>
        <end position="306"/>
    </location>
</feature>
<sequence>MAFLQAESERLGLNLLETSQSYLQIAAAAKGTTLAGQGTRDIFTAVAEASTVLQLSVDQTNGALRAIGQIMSKGKVQTEELRGQLGERLYGAFQLAARGMGITTAELDKMLEQGEVIADEFLPRFANEIRRTFSDGVPEASQNARAELNRFNNSILEIERTIAAGGFLDGLSVGYRTLADTLSDPAVQDAARGLGETLGSVIVTAAEALSFLIENADLAVTAIGGLVIARTVAGAVAMLNAAIMSNAGMVVGLRLAASLSTAFAVQLVVMEGATKLATVAMIGFRAALALVGGPVGLAILAGIALVKLASGHDAAAKAASDHAQELKEVKEELGLTAKAAEESTAALTQTESIYRFTKQLETAKENITDLQKELKFGGIGGFWDQFSRTGTPLQDELYRTRQAFNQGKLSAQEYSEALFKLATKYPDFGEQAEDVQQQVLALLAAERAAKKAAAALDELRNPKPQQAQQKPSETEAPKPISRGMSDEDKKRLQERITELQAEEQALRRLTAARAQGEEAVRRAMITNEQEQTLRRAGIDLTGEQGAAQGEYASQIKSLVSEIYGLQESEKRYQEAQRENQKTEREREKIVEDVRKRYEDLSVTLDAVTARAEAWRNEAMLGLSQTAAGYEDFRKQVEAVYQDMLREAREEDLNSSKRWEDGIKRGLKSVTDEAQDMASKAERGVTSMFKNMEVTLVDFVQTGKLDFGDFADSIIADLIRMQIQSSITTPLAGALNTFVGGLFGGGGAAAAPTAHTGGVIGQDSLASKRVHPSVFSGAPRFHTGGIVGNEVPIIAKKGEAVFTPGQMQLLGGALQSKSNVNVSVKVENNVAGAEASATVRRDSAGNLDLNIVIEEVETKMARNIGRGEGLASTLERRYGLNPAAGSYR</sequence>
<gene>
    <name evidence="6" type="ORF">A11S_2141</name>
</gene>
<organism evidence="6 7">
    <name type="scientific">Micavibrio aeruginosavorus EPB</name>
    <dbReference type="NCBI Taxonomy" id="349215"/>
    <lineage>
        <taxon>Bacteria</taxon>
        <taxon>Pseudomonadati</taxon>
        <taxon>Bdellovibrionota</taxon>
        <taxon>Bdellovibrionia</taxon>
        <taxon>Bdellovibrionales</taxon>
        <taxon>Pseudobdellovibrionaceae</taxon>
        <taxon>Micavibrio</taxon>
    </lineage>
</organism>
<dbReference type="Proteomes" id="UP000011932">
    <property type="component" value="Chromosome"/>
</dbReference>
<feature type="transmembrane region" description="Helical" evidence="3">
    <location>
        <begin position="249"/>
        <end position="270"/>
    </location>
</feature>
<dbReference type="HOGENOM" id="CLU_325121_0_0_5"/>
<proteinExistence type="predicted"/>
<name>M4W0H3_9BACT</name>
<keyword evidence="3" id="KW-0472">Membrane</keyword>
<feature type="region of interest" description="Disordered" evidence="2">
    <location>
        <begin position="459"/>
        <end position="491"/>
    </location>
</feature>
<dbReference type="Pfam" id="PF09718">
    <property type="entry name" value="Tape_meas_lam_C"/>
    <property type="match status" value="1"/>
</dbReference>
<reference evidence="6 7" key="1">
    <citation type="journal article" date="2013" name="ISME J.">
        <title>By their genes ye shall know them: genomic signatures of predatory bacteria.</title>
        <authorList>
            <person name="Pasternak Z."/>
            <person name="Pietrokovski S."/>
            <person name="Rotem O."/>
            <person name="Gophna U."/>
            <person name="Lurie-Weinberger M.N."/>
            <person name="Jurkevitch E."/>
        </authorList>
    </citation>
    <scope>NUCLEOTIDE SEQUENCE [LARGE SCALE GENOMIC DNA]</scope>
    <source>
        <strain evidence="6">EPB</strain>
    </source>
</reference>
<protein>
    <submittedName>
        <fullName evidence="6">Tail tape measure protein, putative</fullName>
    </submittedName>
</protein>
<feature type="coiled-coil region" evidence="1">
    <location>
        <begin position="565"/>
        <end position="617"/>
    </location>
</feature>
<evidence type="ECO:0000256" key="3">
    <source>
        <dbReference type="SAM" id="Phobius"/>
    </source>
</evidence>
<keyword evidence="1" id="KW-0175">Coiled coil</keyword>
<dbReference type="AlphaFoldDB" id="M4W0H3"/>
<dbReference type="NCBIfam" id="TIGR02675">
    <property type="entry name" value="tape_meas_nterm"/>
    <property type="match status" value="1"/>
</dbReference>
<feature type="domain" description="Tape measure protein N-terminal" evidence="5">
    <location>
        <begin position="2"/>
        <end position="156"/>
    </location>
</feature>
<keyword evidence="3" id="KW-1133">Transmembrane helix</keyword>
<dbReference type="InterPro" id="IPR013491">
    <property type="entry name" value="Tape_meas_N"/>
</dbReference>
<dbReference type="PATRIC" id="fig|349215.9.peg.2077"/>
<evidence type="ECO:0000259" key="4">
    <source>
        <dbReference type="Pfam" id="PF09718"/>
    </source>
</evidence>
<dbReference type="Pfam" id="PF20155">
    <property type="entry name" value="TMP_3"/>
    <property type="match status" value="1"/>
</dbReference>
<evidence type="ECO:0000256" key="1">
    <source>
        <dbReference type="SAM" id="Coils"/>
    </source>
</evidence>
<evidence type="ECO:0000256" key="2">
    <source>
        <dbReference type="SAM" id="MobiDB-lite"/>
    </source>
</evidence>
<evidence type="ECO:0000313" key="7">
    <source>
        <dbReference type="Proteomes" id="UP000011932"/>
    </source>
</evidence>
<feature type="coiled-coil region" evidence="1">
    <location>
        <begin position="312"/>
        <end position="373"/>
    </location>
</feature>
<dbReference type="EMBL" id="CP003538">
    <property type="protein sequence ID" value="AGH98939.1"/>
    <property type="molecule type" value="Genomic_DNA"/>
</dbReference>
<dbReference type="KEGG" id="man:A11S_2141"/>
<dbReference type="InterPro" id="IPR006431">
    <property type="entry name" value="Phage_tape_meas_C"/>
</dbReference>
<evidence type="ECO:0000259" key="5">
    <source>
        <dbReference type="Pfam" id="PF20155"/>
    </source>
</evidence>
<keyword evidence="3" id="KW-0812">Transmembrane</keyword>
<accession>M4W0H3</accession>